<comment type="caution">
    <text evidence="2">The sequence shown here is derived from an EMBL/GenBank/DDBJ whole genome shotgun (WGS) entry which is preliminary data.</text>
</comment>
<sequence>MPFGATVVNPSAGTHRAPPPGREIELARPPRGRRRVHDDREIAVTHPSTDHARRRLTSVIGREPVHSTWYGRWQYTAFNLPTFVIQVDKNISANTDLSLDKIVLSSIISQRAYKVLLSENGDKIERGHPAPGRLAAVLWRVIGHRAQSIVIIRVRNQLDEIRFLDVCGETVRNALFIRVAAEVRCSARVVRAGHDARCSVPDRKQLYLLLSPRLARYGGAPARDTSNYLETIRSTVFNPEAVVNFYDRSSRCERALMTDCPYIKLCPHGETVRN</sequence>
<reference evidence="2 3" key="1">
    <citation type="journal article" date="2019" name="Commun. Biol.">
        <title>The bagworm genome reveals a unique fibroin gene that provides high tensile strength.</title>
        <authorList>
            <person name="Kono N."/>
            <person name="Nakamura H."/>
            <person name="Ohtoshi R."/>
            <person name="Tomita M."/>
            <person name="Numata K."/>
            <person name="Arakawa K."/>
        </authorList>
    </citation>
    <scope>NUCLEOTIDE SEQUENCE [LARGE SCALE GENOMIC DNA]</scope>
</reference>
<evidence type="ECO:0000256" key="1">
    <source>
        <dbReference type="SAM" id="MobiDB-lite"/>
    </source>
</evidence>
<evidence type="ECO:0000313" key="2">
    <source>
        <dbReference type="EMBL" id="GBP48417.1"/>
    </source>
</evidence>
<evidence type="ECO:0000313" key="3">
    <source>
        <dbReference type="Proteomes" id="UP000299102"/>
    </source>
</evidence>
<organism evidence="2 3">
    <name type="scientific">Eumeta variegata</name>
    <name type="common">Bagworm moth</name>
    <name type="synonym">Eumeta japonica</name>
    <dbReference type="NCBI Taxonomy" id="151549"/>
    <lineage>
        <taxon>Eukaryota</taxon>
        <taxon>Metazoa</taxon>
        <taxon>Ecdysozoa</taxon>
        <taxon>Arthropoda</taxon>
        <taxon>Hexapoda</taxon>
        <taxon>Insecta</taxon>
        <taxon>Pterygota</taxon>
        <taxon>Neoptera</taxon>
        <taxon>Endopterygota</taxon>
        <taxon>Lepidoptera</taxon>
        <taxon>Glossata</taxon>
        <taxon>Ditrysia</taxon>
        <taxon>Tineoidea</taxon>
        <taxon>Psychidae</taxon>
        <taxon>Oiketicinae</taxon>
        <taxon>Eumeta</taxon>
    </lineage>
</organism>
<dbReference type="EMBL" id="BGZK01000524">
    <property type="protein sequence ID" value="GBP48417.1"/>
    <property type="molecule type" value="Genomic_DNA"/>
</dbReference>
<feature type="region of interest" description="Disordered" evidence="1">
    <location>
        <begin position="1"/>
        <end position="36"/>
    </location>
</feature>
<accession>A0A4C1WE28</accession>
<dbReference type="AlphaFoldDB" id="A0A4C1WE28"/>
<dbReference type="Proteomes" id="UP000299102">
    <property type="component" value="Unassembled WGS sequence"/>
</dbReference>
<gene>
    <name evidence="2" type="ORF">EVAR_32818_1</name>
</gene>
<keyword evidence="3" id="KW-1185">Reference proteome</keyword>
<name>A0A4C1WE28_EUMVA</name>
<protein>
    <submittedName>
        <fullName evidence="2">Uncharacterized protein</fullName>
    </submittedName>
</protein>
<proteinExistence type="predicted"/>